<protein>
    <submittedName>
        <fullName evidence="1">General stress protein 26</fullName>
    </submittedName>
</protein>
<dbReference type="Gene3D" id="2.30.110.10">
    <property type="entry name" value="Electron Transport, Fmn-binding Protein, Chain A"/>
    <property type="match status" value="1"/>
</dbReference>
<evidence type="ECO:0000313" key="2">
    <source>
        <dbReference type="Proteomes" id="UP000219412"/>
    </source>
</evidence>
<dbReference type="InterPro" id="IPR052917">
    <property type="entry name" value="Stress-Dev_Protein"/>
</dbReference>
<accession>A0A285UAZ7</accession>
<reference evidence="2" key="1">
    <citation type="submission" date="2017-08" db="EMBL/GenBank/DDBJ databases">
        <authorList>
            <person name="Varghese N."/>
            <person name="Submissions S."/>
        </authorList>
    </citation>
    <scope>NUCLEOTIDE SEQUENCE [LARGE SCALE GENOMIC DNA]</scope>
    <source>
        <strain evidence="2">DSM 23173</strain>
    </source>
</reference>
<dbReference type="AlphaFoldDB" id="A0A285UAZ7"/>
<dbReference type="PANTHER" id="PTHR34818">
    <property type="entry name" value="PROTEIN BLI-3"/>
    <property type="match status" value="1"/>
</dbReference>
<dbReference type="InterPro" id="IPR012349">
    <property type="entry name" value="Split_barrel_FMN-bd"/>
</dbReference>
<dbReference type="SUPFAM" id="SSF50475">
    <property type="entry name" value="FMN-binding split barrel"/>
    <property type="match status" value="1"/>
</dbReference>
<sequence length="166" mass="19076">MNINGFTCLSTALQRNLNGEVIGMEKEKVRKKVERIFETPKVGIMSTAYGNKPYSRYVTFYNDGWNLYTEVTAESVDSDEIKDNNLSYIILGYDEEADSSYVEMLARTEVVMDQPTVDWLWDQQDDHDIEALENQVMVVLKFIPKEIKLMNANDEIDVPEVLDFAG</sequence>
<evidence type="ECO:0000313" key="1">
    <source>
        <dbReference type="EMBL" id="SOC37726.1"/>
    </source>
</evidence>
<keyword evidence="2" id="KW-1185">Reference proteome</keyword>
<dbReference type="PANTHER" id="PTHR34818:SF1">
    <property type="entry name" value="PROTEIN BLI-3"/>
    <property type="match status" value="1"/>
</dbReference>
<organism evidence="1 2">
    <name type="scientific">Salinicoccus kekensis</name>
    <dbReference type="NCBI Taxonomy" id="714307"/>
    <lineage>
        <taxon>Bacteria</taxon>
        <taxon>Bacillati</taxon>
        <taxon>Bacillota</taxon>
        <taxon>Bacilli</taxon>
        <taxon>Bacillales</taxon>
        <taxon>Staphylococcaceae</taxon>
        <taxon>Salinicoccus</taxon>
    </lineage>
</organism>
<dbReference type="EMBL" id="OBQF01000001">
    <property type="protein sequence ID" value="SOC37726.1"/>
    <property type="molecule type" value="Genomic_DNA"/>
</dbReference>
<dbReference type="Proteomes" id="UP000219412">
    <property type="component" value="Unassembled WGS sequence"/>
</dbReference>
<gene>
    <name evidence="1" type="ORF">SAMN05878391_0066</name>
</gene>
<proteinExistence type="predicted"/>
<name>A0A285UAZ7_9STAP</name>